<evidence type="ECO:0000256" key="1">
    <source>
        <dbReference type="ARBA" id="ARBA00022603"/>
    </source>
</evidence>
<gene>
    <name evidence="5" type="ORF">GCM10008955_34030</name>
</gene>
<dbReference type="PROSITE" id="PS51608">
    <property type="entry name" value="SAM_MT_UBIE"/>
    <property type="match status" value="1"/>
</dbReference>
<dbReference type="GO" id="GO:0008168">
    <property type="term" value="F:methyltransferase activity"/>
    <property type="evidence" value="ECO:0007669"/>
    <property type="project" value="UniProtKB-KW"/>
</dbReference>
<reference evidence="6" key="1">
    <citation type="journal article" date="2019" name="Int. J. Syst. Evol. Microbiol.">
        <title>The Global Catalogue of Microorganisms (GCM) 10K type strain sequencing project: providing services to taxonomists for standard genome sequencing and annotation.</title>
        <authorList>
            <consortium name="The Broad Institute Genomics Platform"/>
            <consortium name="The Broad Institute Genome Sequencing Center for Infectious Disease"/>
            <person name="Wu L."/>
            <person name="Ma J."/>
        </authorList>
    </citation>
    <scope>NUCLEOTIDE SEQUENCE [LARGE SCALE GENOMIC DNA]</scope>
    <source>
        <strain evidence="6">JCM 30331</strain>
    </source>
</reference>
<dbReference type="Pfam" id="PF13649">
    <property type="entry name" value="Methyltransf_25"/>
    <property type="match status" value="1"/>
</dbReference>
<name>A0ABQ2F125_9DEIO</name>
<dbReference type="GO" id="GO:0032259">
    <property type="term" value="P:methylation"/>
    <property type="evidence" value="ECO:0007669"/>
    <property type="project" value="UniProtKB-KW"/>
</dbReference>
<organism evidence="5 6">
    <name type="scientific">Deinococcus malanensis</name>
    <dbReference type="NCBI Taxonomy" id="1706855"/>
    <lineage>
        <taxon>Bacteria</taxon>
        <taxon>Thermotogati</taxon>
        <taxon>Deinococcota</taxon>
        <taxon>Deinococci</taxon>
        <taxon>Deinococcales</taxon>
        <taxon>Deinococcaceae</taxon>
        <taxon>Deinococcus</taxon>
    </lineage>
</organism>
<accession>A0ABQ2F125</accession>
<dbReference type="RefSeq" id="WP_189010905.1">
    <property type="nucleotide sequence ID" value="NZ_BMPP01000017.1"/>
</dbReference>
<dbReference type="PANTHER" id="PTHR43591:SF24">
    <property type="entry name" value="2-METHOXY-6-POLYPRENYL-1,4-BENZOQUINOL METHYLASE, MITOCHONDRIAL"/>
    <property type="match status" value="1"/>
</dbReference>
<keyword evidence="3" id="KW-0949">S-adenosyl-L-methionine</keyword>
<protein>
    <submittedName>
        <fullName evidence="5">Methyltransferase</fullName>
    </submittedName>
</protein>
<proteinExistence type="predicted"/>
<dbReference type="InterPro" id="IPR004033">
    <property type="entry name" value="UbiE/COQ5_MeTrFase"/>
</dbReference>
<dbReference type="SUPFAM" id="SSF53335">
    <property type="entry name" value="S-adenosyl-L-methionine-dependent methyltransferases"/>
    <property type="match status" value="1"/>
</dbReference>
<dbReference type="Proteomes" id="UP000647587">
    <property type="component" value="Unassembled WGS sequence"/>
</dbReference>
<dbReference type="InterPro" id="IPR029063">
    <property type="entry name" value="SAM-dependent_MTases_sf"/>
</dbReference>
<keyword evidence="2" id="KW-0808">Transferase</keyword>
<evidence type="ECO:0000259" key="4">
    <source>
        <dbReference type="Pfam" id="PF13649"/>
    </source>
</evidence>
<dbReference type="Gene3D" id="3.40.50.150">
    <property type="entry name" value="Vaccinia Virus protein VP39"/>
    <property type="match status" value="1"/>
</dbReference>
<dbReference type="CDD" id="cd02440">
    <property type="entry name" value="AdoMet_MTases"/>
    <property type="match status" value="1"/>
</dbReference>
<keyword evidence="1 5" id="KW-0489">Methyltransferase</keyword>
<comment type="caution">
    <text evidence="5">The sequence shown here is derived from an EMBL/GenBank/DDBJ whole genome shotgun (WGS) entry which is preliminary data.</text>
</comment>
<evidence type="ECO:0000256" key="2">
    <source>
        <dbReference type="ARBA" id="ARBA00022679"/>
    </source>
</evidence>
<sequence>MLPEDQARHNAARFDRLATTYDQLGFLALAARELARQLRVEPGQAVLDVASGTGTVALELASRVGTSGRVVGTDLAPRMVAQARSKAQGIPQLSFELADASALPFPDATFDRVICASGLFFMPDMVQALREWRRVVRPGGLVAFSSFGPGLLGELPALWREELTASGLKPAPPPLGRLPSVEAARELLQQVSFQDAQVSLEPLSYTLSSPEARWADITAGLEGDPVSALSAEALARLRRAHLSRLREAVPSWPLTVPVPVIVAIAVR</sequence>
<evidence type="ECO:0000313" key="5">
    <source>
        <dbReference type="EMBL" id="GGK37358.1"/>
    </source>
</evidence>
<dbReference type="EMBL" id="BMPP01000017">
    <property type="protein sequence ID" value="GGK37358.1"/>
    <property type="molecule type" value="Genomic_DNA"/>
</dbReference>
<keyword evidence="6" id="KW-1185">Reference proteome</keyword>
<dbReference type="PANTHER" id="PTHR43591">
    <property type="entry name" value="METHYLTRANSFERASE"/>
    <property type="match status" value="1"/>
</dbReference>
<dbReference type="InterPro" id="IPR041698">
    <property type="entry name" value="Methyltransf_25"/>
</dbReference>
<evidence type="ECO:0000256" key="3">
    <source>
        <dbReference type="ARBA" id="ARBA00022691"/>
    </source>
</evidence>
<evidence type="ECO:0000313" key="6">
    <source>
        <dbReference type="Proteomes" id="UP000647587"/>
    </source>
</evidence>
<feature type="domain" description="Methyltransferase" evidence="4">
    <location>
        <begin position="46"/>
        <end position="140"/>
    </location>
</feature>